<evidence type="ECO:0008006" key="4">
    <source>
        <dbReference type="Google" id="ProtNLM"/>
    </source>
</evidence>
<comment type="caution">
    <text evidence="2">The sequence shown here is derived from an EMBL/GenBank/DDBJ whole genome shotgun (WGS) entry which is preliminary data.</text>
</comment>
<evidence type="ECO:0000256" key="1">
    <source>
        <dbReference type="SAM" id="Phobius"/>
    </source>
</evidence>
<protein>
    <recommendedName>
        <fullName evidence="4">YcxB-like protein domain-containing protein</fullName>
    </recommendedName>
</protein>
<organism evidence="2 3">
    <name type="scientific">Bremerella alba</name>
    <dbReference type="NCBI Taxonomy" id="980252"/>
    <lineage>
        <taxon>Bacteria</taxon>
        <taxon>Pseudomonadati</taxon>
        <taxon>Planctomycetota</taxon>
        <taxon>Planctomycetia</taxon>
        <taxon>Pirellulales</taxon>
        <taxon>Pirellulaceae</taxon>
        <taxon>Bremerella</taxon>
    </lineage>
</organism>
<sequence length="186" mass="20954">MSEVPENPFASPAGVSSKEYREFHVWDREVASREQYQAVFAGGLVLLFAGMWINLIIQAGFFMPGILIGHGVLAFMTFSCIATVINHAFRAKRAWERFPLQLNDEGIRAKFEDGSKWTGLYFTWNEITKVTFAPRNRMVVSAVNGKEFVADLSLMGSRKWGPLRETLRFYSDSMAAELGSPSKNES</sequence>
<gene>
    <name evidence="2" type="ORF">HOV93_14610</name>
</gene>
<dbReference type="RefSeq" id="WP_207395761.1">
    <property type="nucleotide sequence ID" value="NZ_JABRWO010000003.1"/>
</dbReference>
<keyword evidence="3" id="KW-1185">Reference proteome</keyword>
<feature type="transmembrane region" description="Helical" evidence="1">
    <location>
        <begin position="38"/>
        <end position="61"/>
    </location>
</feature>
<accession>A0A7V8V3J9</accession>
<proteinExistence type="predicted"/>
<evidence type="ECO:0000313" key="3">
    <source>
        <dbReference type="Proteomes" id="UP000551616"/>
    </source>
</evidence>
<dbReference type="Proteomes" id="UP000551616">
    <property type="component" value="Unassembled WGS sequence"/>
</dbReference>
<dbReference type="EMBL" id="JABRWO010000003">
    <property type="protein sequence ID" value="MBA2114304.1"/>
    <property type="molecule type" value="Genomic_DNA"/>
</dbReference>
<reference evidence="2 3" key="1">
    <citation type="submission" date="2020-05" db="EMBL/GenBank/DDBJ databases">
        <title>Bremerella alba sp. nov., a novel planctomycete isolated from the surface of the macroalga Fucus spiralis.</title>
        <authorList>
            <person name="Godinho O."/>
            <person name="Botelho R."/>
            <person name="Albuquerque L."/>
            <person name="Wiegand S."/>
            <person name="Da Costa M.S."/>
            <person name="Lobo-Da-Cunha A."/>
            <person name="Jogler C."/>
            <person name="Lage O.M."/>
        </authorList>
    </citation>
    <scope>NUCLEOTIDE SEQUENCE [LARGE SCALE GENOMIC DNA]</scope>
    <source>
        <strain evidence="2 3">FF15</strain>
    </source>
</reference>
<name>A0A7V8V3J9_9BACT</name>
<dbReference type="AlphaFoldDB" id="A0A7V8V3J9"/>
<evidence type="ECO:0000313" key="2">
    <source>
        <dbReference type="EMBL" id="MBA2114304.1"/>
    </source>
</evidence>
<keyword evidence="1" id="KW-0472">Membrane</keyword>
<feature type="transmembrane region" description="Helical" evidence="1">
    <location>
        <begin position="67"/>
        <end position="89"/>
    </location>
</feature>
<keyword evidence="1" id="KW-1133">Transmembrane helix</keyword>
<keyword evidence="1" id="KW-0812">Transmembrane</keyword>